<feature type="transmembrane region" description="Helical" evidence="8">
    <location>
        <begin position="24"/>
        <end position="50"/>
    </location>
</feature>
<evidence type="ECO:0000256" key="4">
    <source>
        <dbReference type="ARBA" id="ARBA00022989"/>
    </source>
</evidence>
<dbReference type="Pfam" id="PF07885">
    <property type="entry name" value="Ion_trans_2"/>
    <property type="match status" value="1"/>
</dbReference>
<dbReference type="Gene3D" id="1.20.5.110">
    <property type="match status" value="1"/>
</dbReference>
<dbReference type="PANTHER" id="PTHR11537">
    <property type="entry name" value="VOLTAGE-GATED POTASSIUM CHANNEL"/>
    <property type="match status" value="1"/>
</dbReference>
<keyword evidence="4 8" id="KW-1133">Transmembrane helix</keyword>
<keyword evidence="6 8" id="KW-0472">Membrane</keyword>
<dbReference type="PRINTS" id="PR00169">
    <property type="entry name" value="KCHANNEL"/>
</dbReference>
<dbReference type="SUPFAM" id="SSF81324">
    <property type="entry name" value="Voltage-gated potassium channels"/>
    <property type="match status" value="1"/>
</dbReference>
<dbReference type="RefSeq" id="WP_167927240.1">
    <property type="nucleotide sequence ID" value="NZ_JAATVY010000017.1"/>
</dbReference>
<evidence type="ECO:0000256" key="5">
    <source>
        <dbReference type="ARBA" id="ARBA00023065"/>
    </source>
</evidence>
<keyword evidence="11" id="KW-1185">Reference proteome</keyword>
<reference evidence="10 11" key="1">
    <citation type="submission" date="2020-03" db="EMBL/GenBank/DDBJ databases">
        <title>WGS of the type strain of Planosporangium spp.</title>
        <authorList>
            <person name="Thawai C."/>
        </authorList>
    </citation>
    <scope>NUCLEOTIDE SEQUENCE [LARGE SCALE GENOMIC DNA]</scope>
    <source>
        <strain evidence="10 11">TBRC 5610</strain>
    </source>
</reference>
<dbReference type="PANTHER" id="PTHR11537:SF254">
    <property type="entry name" value="POTASSIUM VOLTAGE-GATED CHANNEL PROTEIN SHAB"/>
    <property type="match status" value="1"/>
</dbReference>
<evidence type="ECO:0000313" key="10">
    <source>
        <dbReference type="EMBL" id="NJC72336.1"/>
    </source>
</evidence>
<evidence type="ECO:0000256" key="3">
    <source>
        <dbReference type="ARBA" id="ARBA00022692"/>
    </source>
</evidence>
<comment type="subcellular location">
    <subcellularLocation>
        <location evidence="1">Membrane</location>
        <topology evidence="1">Multi-pass membrane protein</topology>
    </subcellularLocation>
</comment>
<feature type="domain" description="Potassium channel" evidence="9">
    <location>
        <begin position="38"/>
        <end position="111"/>
    </location>
</feature>
<feature type="transmembrane region" description="Helical" evidence="8">
    <location>
        <begin position="87"/>
        <end position="113"/>
    </location>
</feature>
<keyword evidence="5" id="KW-0406">Ion transport</keyword>
<evidence type="ECO:0000256" key="2">
    <source>
        <dbReference type="ARBA" id="ARBA00022448"/>
    </source>
</evidence>
<dbReference type="Gene3D" id="1.10.287.70">
    <property type="match status" value="1"/>
</dbReference>
<dbReference type="Proteomes" id="UP000722989">
    <property type="component" value="Unassembled WGS sequence"/>
</dbReference>
<protein>
    <recommendedName>
        <fullName evidence="9">Potassium channel domain-containing protein</fullName>
    </recommendedName>
</protein>
<dbReference type="EMBL" id="JAATVY010000017">
    <property type="protein sequence ID" value="NJC72336.1"/>
    <property type="molecule type" value="Genomic_DNA"/>
</dbReference>
<name>A0ABX0Y1U8_9ACTN</name>
<sequence length="170" mass="18509">MRGTRGRAFLPPPLRMLVRRRPRLSWLQAVASITAFTGLVVLSAAVLVTLTDPGRFPDIPAGLWWAVTTFTTVGYGDMVPASAAGRLVAAALMFVGIGSFAFLTAVAASAIVVGEVGDEERIIERDEREIERTQRLILARLVDIDRRLERLEQHGRHTDPDGPVTAPPAE</sequence>
<evidence type="ECO:0000256" key="6">
    <source>
        <dbReference type="ARBA" id="ARBA00023136"/>
    </source>
</evidence>
<evidence type="ECO:0000256" key="1">
    <source>
        <dbReference type="ARBA" id="ARBA00004141"/>
    </source>
</evidence>
<dbReference type="InterPro" id="IPR028325">
    <property type="entry name" value="VG_K_chnl"/>
</dbReference>
<gene>
    <name evidence="10" type="ORF">HC031_21830</name>
</gene>
<keyword evidence="7" id="KW-0407">Ion channel</keyword>
<dbReference type="InterPro" id="IPR013099">
    <property type="entry name" value="K_chnl_dom"/>
</dbReference>
<evidence type="ECO:0000313" key="11">
    <source>
        <dbReference type="Proteomes" id="UP000722989"/>
    </source>
</evidence>
<accession>A0ABX0Y1U8</accession>
<evidence type="ECO:0000256" key="8">
    <source>
        <dbReference type="SAM" id="Phobius"/>
    </source>
</evidence>
<keyword evidence="2" id="KW-0813">Transport</keyword>
<proteinExistence type="predicted"/>
<evidence type="ECO:0000256" key="7">
    <source>
        <dbReference type="ARBA" id="ARBA00023303"/>
    </source>
</evidence>
<evidence type="ECO:0000259" key="9">
    <source>
        <dbReference type="Pfam" id="PF07885"/>
    </source>
</evidence>
<comment type="caution">
    <text evidence="10">The sequence shown here is derived from an EMBL/GenBank/DDBJ whole genome shotgun (WGS) entry which is preliminary data.</text>
</comment>
<keyword evidence="3 8" id="KW-0812">Transmembrane</keyword>
<feature type="transmembrane region" description="Helical" evidence="8">
    <location>
        <begin position="62"/>
        <end position="80"/>
    </location>
</feature>
<organism evidence="10 11">
    <name type="scientific">Planosporangium thailandense</name>
    <dbReference type="NCBI Taxonomy" id="765197"/>
    <lineage>
        <taxon>Bacteria</taxon>
        <taxon>Bacillati</taxon>
        <taxon>Actinomycetota</taxon>
        <taxon>Actinomycetes</taxon>
        <taxon>Micromonosporales</taxon>
        <taxon>Micromonosporaceae</taxon>
        <taxon>Planosporangium</taxon>
    </lineage>
</organism>